<sequence length="326" mass="37553">MRHTTSGRFINQHHQLQQTEGVFRVRDVLQNHREEMQPVTQRISRSGDESLISGYLYSSDNRTVAWNLRKKIRVLCWVWCSGRDIQNQTQAIHRTWGRKCDKVLIFTDRHFAKVTTIDLSKAGVAYSTSRYIMAYRYVYKHYKDDADWFFGTFDETYVCMENLRLFLAGKDSKKPAYYGHRLILEDGSVEFVDARVGCILSQAGLELFAQNSLHKTECNQMIPAGEKQLGACFNKTGVILGNSTDSLGRSRFLSFAPSVQMQGSQSHWFLLQDQEGLKKGKESMSVYTITISGMTSFFMYGIEYYLYHVRPFGLFPVDQDLNIPDG</sequence>
<evidence type="ECO:0000256" key="2">
    <source>
        <dbReference type="ARBA" id="ARBA00006462"/>
    </source>
</evidence>
<protein>
    <submittedName>
        <fullName evidence="8">Uncharacterized protein</fullName>
    </submittedName>
</protein>
<dbReference type="PANTHER" id="PTHR23033">
    <property type="entry name" value="BETA1,3-GALACTOSYLTRANSFERASE"/>
    <property type="match status" value="1"/>
</dbReference>
<evidence type="ECO:0000256" key="5">
    <source>
        <dbReference type="ARBA" id="ARBA00022989"/>
    </source>
</evidence>
<comment type="subcellular location">
    <subcellularLocation>
        <location evidence="1">Membrane</location>
        <topology evidence="1">Single-pass type II membrane protein</topology>
    </subcellularLocation>
</comment>
<comment type="caution">
    <text evidence="8">The sequence shown here is derived from an EMBL/GenBank/DDBJ whole genome shotgun (WGS) entry which is preliminary data.</text>
</comment>
<dbReference type="GO" id="GO:0016020">
    <property type="term" value="C:membrane"/>
    <property type="evidence" value="ECO:0007669"/>
    <property type="project" value="UniProtKB-SubCell"/>
</dbReference>
<evidence type="ECO:0000256" key="4">
    <source>
        <dbReference type="ARBA" id="ARBA00022968"/>
    </source>
</evidence>
<name>A0AAN8G0E3_PATCE</name>
<evidence type="ECO:0000256" key="7">
    <source>
        <dbReference type="SAM" id="Phobius"/>
    </source>
</evidence>
<proteinExistence type="inferred from homology"/>
<reference evidence="8 9" key="1">
    <citation type="submission" date="2024-01" db="EMBL/GenBank/DDBJ databases">
        <title>The genome of the rayed Mediterranean limpet Patella caerulea (Linnaeus, 1758).</title>
        <authorList>
            <person name="Anh-Thu Weber A."/>
            <person name="Halstead-Nussloch G."/>
        </authorList>
    </citation>
    <scope>NUCLEOTIDE SEQUENCE [LARGE SCALE GENOMIC DNA]</scope>
    <source>
        <strain evidence="8">AATW-2023a</strain>
        <tissue evidence="8">Whole specimen</tissue>
    </source>
</reference>
<keyword evidence="6 7" id="KW-0472">Membrane</keyword>
<organism evidence="8 9">
    <name type="scientific">Patella caerulea</name>
    <name type="common">Rayed Mediterranean limpet</name>
    <dbReference type="NCBI Taxonomy" id="87958"/>
    <lineage>
        <taxon>Eukaryota</taxon>
        <taxon>Metazoa</taxon>
        <taxon>Spiralia</taxon>
        <taxon>Lophotrochozoa</taxon>
        <taxon>Mollusca</taxon>
        <taxon>Gastropoda</taxon>
        <taxon>Patellogastropoda</taxon>
        <taxon>Patelloidea</taxon>
        <taxon>Patellidae</taxon>
        <taxon>Patella</taxon>
    </lineage>
</organism>
<keyword evidence="4" id="KW-0735">Signal-anchor</keyword>
<dbReference type="GO" id="GO:0016263">
    <property type="term" value="F:glycoprotein-N-acetylgalactosamine 3-beta-galactosyltransferase activity"/>
    <property type="evidence" value="ECO:0007669"/>
    <property type="project" value="TreeGrafter"/>
</dbReference>
<dbReference type="Proteomes" id="UP001347796">
    <property type="component" value="Unassembled WGS sequence"/>
</dbReference>
<dbReference type="AlphaFoldDB" id="A0AAN8G0E3"/>
<evidence type="ECO:0000256" key="6">
    <source>
        <dbReference type="ARBA" id="ARBA00023136"/>
    </source>
</evidence>
<keyword evidence="9" id="KW-1185">Reference proteome</keyword>
<keyword evidence="3 7" id="KW-0812">Transmembrane</keyword>
<gene>
    <name evidence="8" type="ORF">SNE40_022331</name>
</gene>
<accession>A0AAN8G0E3</accession>
<keyword evidence="5 7" id="KW-1133">Transmembrane helix</keyword>
<evidence type="ECO:0000256" key="1">
    <source>
        <dbReference type="ARBA" id="ARBA00004606"/>
    </source>
</evidence>
<evidence type="ECO:0000256" key="3">
    <source>
        <dbReference type="ARBA" id="ARBA00022692"/>
    </source>
</evidence>
<dbReference type="PANTHER" id="PTHR23033:SF14">
    <property type="entry name" value="GLYCOPROTEIN-N-ACETYLGALACTOSAMINE 3-BETA-GALACTOSYLTRANSFERASE 1-RELATED"/>
    <property type="match status" value="1"/>
</dbReference>
<comment type="similarity">
    <text evidence="2">Belongs to the glycosyltransferase 31 family. Beta3-Gal-T subfamily.</text>
</comment>
<dbReference type="EMBL" id="JAZGQO010000021">
    <property type="protein sequence ID" value="KAK6165398.1"/>
    <property type="molecule type" value="Genomic_DNA"/>
</dbReference>
<feature type="transmembrane region" description="Helical" evidence="7">
    <location>
        <begin position="286"/>
        <end position="307"/>
    </location>
</feature>
<evidence type="ECO:0000313" key="9">
    <source>
        <dbReference type="Proteomes" id="UP001347796"/>
    </source>
</evidence>
<dbReference type="InterPro" id="IPR026050">
    <property type="entry name" value="C1GALT1/C1GALT1_chp1"/>
</dbReference>
<evidence type="ECO:0000313" key="8">
    <source>
        <dbReference type="EMBL" id="KAK6165398.1"/>
    </source>
</evidence>
<dbReference type="Gene3D" id="3.90.550.50">
    <property type="match status" value="1"/>
</dbReference>